<proteinExistence type="predicted"/>
<feature type="compositionally biased region" description="Low complexity" evidence="1">
    <location>
        <begin position="21"/>
        <end position="58"/>
    </location>
</feature>
<dbReference type="KEGG" id="cre:CHLRE_06g278228v5"/>
<dbReference type="Gramene" id="PNW82339">
    <property type="protein sequence ID" value="PNW82339"/>
    <property type="gene ID" value="CHLRE_06g278228v5"/>
</dbReference>
<accession>A0A2K3DP76</accession>
<dbReference type="RefSeq" id="XP_042923856.1">
    <property type="nucleotide sequence ID" value="XM_043063152.1"/>
</dbReference>
<organism evidence="2 3">
    <name type="scientific">Chlamydomonas reinhardtii</name>
    <name type="common">Chlamydomonas smithii</name>
    <dbReference type="NCBI Taxonomy" id="3055"/>
    <lineage>
        <taxon>Eukaryota</taxon>
        <taxon>Viridiplantae</taxon>
        <taxon>Chlorophyta</taxon>
        <taxon>core chlorophytes</taxon>
        <taxon>Chlorophyceae</taxon>
        <taxon>CS clade</taxon>
        <taxon>Chlamydomonadales</taxon>
        <taxon>Chlamydomonadaceae</taxon>
        <taxon>Chlamydomonas</taxon>
    </lineage>
</organism>
<dbReference type="OMA" id="CQRMSVR"/>
<sequence>MGWLLSSLGHVVATRVQASTGGQRRQLGRGPQPARSGPFTSDPSPSAAAAQPAPVSLPEQRRTAEPRVPPVPAALQGQLASSRRSWLRHCLESPLLDPVTNSRVHLLGASHFAPHGGGAGLSELQELVSALRPTVLAIEQPFDLAARAGLAYPEVIRRLEEEALACSDGGGGAAARAGLVLGLGAGVVASPLAGADPDGSSSHGTDGSVRERSREVGLAAAEAAAARLREALPGLAQRARVGRDLLDPFEVLGLYSGCDYVTRPEQLAEALALFGFLPGLEYVALAQAAEQAGAQVYSVDAPLKLQEKWVEQLVADFKLRESDLSRRLQYDLARAQSLLPPDFHAWDAELAAAVQAREQQEGPGHRDQASGTGEDPPLSAVTAFKVSRALAAALVPFERSQDAFGLQASLQPLKYGLFARRARHLVLQVRDLCQRMSVRQVRVDAESVAHSADTPGTQLSPSSQQQQPQAQQQQLPQLVDVTGQPEQVVLAVVGRQYLHYIREMWANDRSALWHGEVPRTFARSSLER</sequence>
<dbReference type="PaxDb" id="3055-EDO99647"/>
<name>A0A2K3DP76_CHLRE</name>
<dbReference type="OrthoDB" id="542056at2759"/>
<keyword evidence="3" id="KW-1185">Reference proteome</keyword>
<dbReference type="GeneID" id="5723619"/>
<dbReference type="AlphaFoldDB" id="A0A2K3DP76"/>
<dbReference type="EMBL" id="CM008967">
    <property type="protein sequence ID" value="PNW82339.1"/>
    <property type="molecule type" value="Genomic_DNA"/>
</dbReference>
<evidence type="ECO:0000313" key="3">
    <source>
        <dbReference type="Proteomes" id="UP000006906"/>
    </source>
</evidence>
<evidence type="ECO:0000256" key="1">
    <source>
        <dbReference type="SAM" id="MobiDB-lite"/>
    </source>
</evidence>
<dbReference type="Proteomes" id="UP000006906">
    <property type="component" value="Chromosome 6"/>
</dbReference>
<dbReference type="InParanoid" id="A0A2K3DP76"/>
<dbReference type="ExpressionAtlas" id="A0A2K3DP76">
    <property type="expression patterns" value="baseline"/>
</dbReference>
<protein>
    <submittedName>
        <fullName evidence="2">Uncharacterized protein</fullName>
    </submittedName>
</protein>
<reference evidence="2 3" key="1">
    <citation type="journal article" date="2007" name="Science">
        <title>The Chlamydomonas genome reveals the evolution of key animal and plant functions.</title>
        <authorList>
            <person name="Merchant S.S."/>
            <person name="Prochnik S.E."/>
            <person name="Vallon O."/>
            <person name="Harris E.H."/>
            <person name="Karpowicz S.J."/>
            <person name="Witman G.B."/>
            <person name="Terry A."/>
            <person name="Salamov A."/>
            <person name="Fritz-Laylin L.K."/>
            <person name="Marechal-Drouard L."/>
            <person name="Marshall W.F."/>
            <person name="Qu L.H."/>
            <person name="Nelson D.R."/>
            <person name="Sanderfoot A.A."/>
            <person name="Spalding M.H."/>
            <person name="Kapitonov V.V."/>
            <person name="Ren Q."/>
            <person name="Ferris P."/>
            <person name="Lindquist E."/>
            <person name="Shapiro H."/>
            <person name="Lucas S.M."/>
            <person name="Grimwood J."/>
            <person name="Schmutz J."/>
            <person name="Cardol P."/>
            <person name="Cerutti H."/>
            <person name="Chanfreau G."/>
            <person name="Chen C.L."/>
            <person name="Cognat V."/>
            <person name="Croft M.T."/>
            <person name="Dent R."/>
            <person name="Dutcher S."/>
            <person name="Fernandez E."/>
            <person name="Fukuzawa H."/>
            <person name="Gonzalez-Ballester D."/>
            <person name="Gonzalez-Halphen D."/>
            <person name="Hallmann A."/>
            <person name="Hanikenne M."/>
            <person name="Hippler M."/>
            <person name="Inwood W."/>
            <person name="Jabbari K."/>
            <person name="Kalanon M."/>
            <person name="Kuras R."/>
            <person name="Lefebvre P.A."/>
            <person name="Lemaire S.D."/>
            <person name="Lobanov A.V."/>
            <person name="Lohr M."/>
            <person name="Manuell A."/>
            <person name="Meier I."/>
            <person name="Mets L."/>
            <person name="Mittag M."/>
            <person name="Mittelmeier T."/>
            <person name="Moroney J.V."/>
            <person name="Moseley J."/>
            <person name="Napoli C."/>
            <person name="Nedelcu A.M."/>
            <person name="Niyogi K."/>
            <person name="Novoselov S.V."/>
            <person name="Paulsen I.T."/>
            <person name="Pazour G."/>
            <person name="Purton S."/>
            <person name="Ral J.P."/>
            <person name="Riano-Pachon D.M."/>
            <person name="Riekhof W."/>
            <person name="Rymarquis L."/>
            <person name="Schroda M."/>
            <person name="Stern D."/>
            <person name="Umen J."/>
            <person name="Willows R."/>
            <person name="Wilson N."/>
            <person name="Zimmer S.L."/>
            <person name="Allmer J."/>
            <person name="Balk J."/>
            <person name="Bisova K."/>
            <person name="Chen C.J."/>
            <person name="Elias M."/>
            <person name="Gendler K."/>
            <person name="Hauser C."/>
            <person name="Lamb M.R."/>
            <person name="Ledford H."/>
            <person name="Long J.C."/>
            <person name="Minagawa J."/>
            <person name="Page M.D."/>
            <person name="Pan J."/>
            <person name="Pootakham W."/>
            <person name="Roje S."/>
            <person name="Rose A."/>
            <person name="Stahlberg E."/>
            <person name="Terauchi A.M."/>
            <person name="Yang P."/>
            <person name="Ball S."/>
            <person name="Bowler C."/>
            <person name="Dieckmann C.L."/>
            <person name="Gladyshev V.N."/>
            <person name="Green P."/>
            <person name="Jorgensen R."/>
            <person name="Mayfield S."/>
            <person name="Mueller-Roeber B."/>
            <person name="Rajamani S."/>
            <person name="Sayre R.T."/>
            <person name="Brokstein P."/>
            <person name="Dubchak I."/>
            <person name="Goodstein D."/>
            <person name="Hornick L."/>
            <person name="Huang Y.W."/>
            <person name="Jhaveri J."/>
            <person name="Luo Y."/>
            <person name="Martinez D."/>
            <person name="Ngau W.C."/>
            <person name="Otillar B."/>
            <person name="Poliakov A."/>
            <person name="Porter A."/>
            <person name="Szajkowski L."/>
            <person name="Werner G."/>
            <person name="Zhou K."/>
            <person name="Grigoriev I.V."/>
            <person name="Rokhsar D.S."/>
            <person name="Grossman A.R."/>
        </authorList>
    </citation>
    <scope>NUCLEOTIDE SEQUENCE [LARGE SCALE GENOMIC DNA]</scope>
    <source>
        <strain evidence="3">CC-503</strain>
    </source>
</reference>
<evidence type="ECO:0000313" key="2">
    <source>
        <dbReference type="EMBL" id="PNW82339.1"/>
    </source>
</evidence>
<feature type="compositionally biased region" description="Low complexity" evidence="1">
    <location>
        <begin position="458"/>
        <end position="473"/>
    </location>
</feature>
<feature type="region of interest" description="Disordered" evidence="1">
    <location>
        <begin position="16"/>
        <end position="69"/>
    </location>
</feature>
<gene>
    <name evidence="2" type="ORF">CHLRE_06g278228v5</name>
</gene>
<feature type="region of interest" description="Disordered" evidence="1">
    <location>
        <begin position="356"/>
        <end position="378"/>
    </location>
</feature>
<feature type="region of interest" description="Disordered" evidence="1">
    <location>
        <begin position="446"/>
        <end position="473"/>
    </location>
</feature>
<feature type="compositionally biased region" description="Basic and acidic residues" evidence="1">
    <location>
        <begin position="358"/>
        <end position="368"/>
    </location>
</feature>